<dbReference type="OrthoDB" id="2083380at2"/>
<keyword evidence="3" id="KW-1185">Reference proteome</keyword>
<protein>
    <recommendedName>
        <fullName evidence="1">SnoaL-like domain-containing protein</fullName>
    </recommendedName>
</protein>
<dbReference type="Gene3D" id="3.10.450.50">
    <property type="match status" value="1"/>
</dbReference>
<dbReference type="Pfam" id="PF12680">
    <property type="entry name" value="SnoaL_2"/>
    <property type="match status" value="1"/>
</dbReference>
<comment type="caution">
    <text evidence="2">The sequence shown here is derived from an EMBL/GenBank/DDBJ whole genome shotgun (WGS) entry which is preliminary data.</text>
</comment>
<feature type="domain" description="SnoaL-like" evidence="1">
    <location>
        <begin position="16"/>
        <end position="113"/>
    </location>
</feature>
<evidence type="ECO:0000313" key="3">
    <source>
        <dbReference type="Proteomes" id="UP000030152"/>
    </source>
</evidence>
<dbReference type="EMBL" id="JRLX01000009">
    <property type="protein sequence ID" value="KGO86661.1"/>
    <property type="molecule type" value="Genomic_DNA"/>
</dbReference>
<dbReference type="SUPFAM" id="SSF54427">
    <property type="entry name" value="NTF2-like"/>
    <property type="match status" value="1"/>
</dbReference>
<dbReference type="eggNOG" id="COG3631">
    <property type="taxonomic scope" value="Bacteria"/>
</dbReference>
<name>A0A0A2M514_9FLAO</name>
<sequence>MKTAKELLLGYLENINDVDTTIELFAPDAAIELPYLASLDKQWRWEGSDVLYNFIKSFPKGYEDFAFKNIQILIDTPEQVFAEYQVEAVFKKTGKVYHQTYMGRLVAENGKIKLLREALNLVEVSKAMTV</sequence>
<dbReference type="InterPro" id="IPR032710">
    <property type="entry name" value="NTF2-like_dom_sf"/>
</dbReference>
<gene>
    <name evidence="2" type="ORF">Q765_10640</name>
</gene>
<evidence type="ECO:0000313" key="2">
    <source>
        <dbReference type="EMBL" id="KGO86661.1"/>
    </source>
</evidence>
<dbReference type="RefSeq" id="WP_020214104.1">
    <property type="nucleotide sequence ID" value="NZ_JRLX01000009.1"/>
</dbReference>
<accession>A0A0A2M514</accession>
<evidence type="ECO:0000259" key="1">
    <source>
        <dbReference type="Pfam" id="PF12680"/>
    </source>
</evidence>
<reference evidence="2 3" key="1">
    <citation type="submission" date="2013-09" db="EMBL/GenBank/DDBJ databases">
        <authorList>
            <person name="Zeng Z."/>
            <person name="Chen C."/>
        </authorList>
    </citation>
    <scope>NUCLEOTIDE SEQUENCE [LARGE SCALE GENOMIC DNA]</scope>
    <source>
        <strain evidence="2 3">WB 3.3-2</strain>
    </source>
</reference>
<organism evidence="2 3">
    <name type="scientific">Flavobacterium rivuli WB 3.3-2 = DSM 21788</name>
    <dbReference type="NCBI Taxonomy" id="1121895"/>
    <lineage>
        <taxon>Bacteria</taxon>
        <taxon>Pseudomonadati</taxon>
        <taxon>Bacteroidota</taxon>
        <taxon>Flavobacteriia</taxon>
        <taxon>Flavobacteriales</taxon>
        <taxon>Flavobacteriaceae</taxon>
        <taxon>Flavobacterium</taxon>
    </lineage>
</organism>
<proteinExistence type="predicted"/>
<dbReference type="Proteomes" id="UP000030152">
    <property type="component" value="Unassembled WGS sequence"/>
</dbReference>
<dbReference type="AlphaFoldDB" id="A0A0A2M514"/>
<dbReference type="InterPro" id="IPR037401">
    <property type="entry name" value="SnoaL-like"/>
</dbReference>